<gene>
    <name evidence="2" type="ORF">G3M99_09865</name>
</gene>
<feature type="transmembrane region" description="Helical" evidence="1">
    <location>
        <begin position="104"/>
        <end position="124"/>
    </location>
</feature>
<dbReference type="AlphaFoldDB" id="A0A6M0H360"/>
<feature type="transmembrane region" description="Helical" evidence="1">
    <location>
        <begin position="66"/>
        <end position="92"/>
    </location>
</feature>
<keyword evidence="1" id="KW-0472">Membrane</keyword>
<keyword evidence="1" id="KW-1133">Transmembrane helix</keyword>
<feature type="transmembrane region" description="Helical" evidence="1">
    <location>
        <begin position="130"/>
        <end position="152"/>
    </location>
</feature>
<dbReference type="Pfam" id="PF12822">
    <property type="entry name" value="ECF_trnsprt"/>
    <property type="match status" value="1"/>
</dbReference>
<feature type="transmembrane region" description="Helical" evidence="1">
    <location>
        <begin position="38"/>
        <end position="60"/>
    </location>
</feature>
<dbReference type="GO" id="GO:0022857">
    <property type="term" value="F:transmembrane transporter activity"/>
    <property type="evidence" value="ECO:0007669"/>
    <property type="project" value="InterPro"/>
</dbReference>
<protein>
    <submittedName>
        <fullName evidence="2">ECF transporter S component</fullName>
    </submittedName>
</protein>
<evidence type="ECO:0000313" key="3">
    <source>
        <dbReference type="Proteomes" id="UP000481872"/>
    </source>
</evidence>
<name>A0A6M0H360_9CLOT</name>
<dbReference type="Gene3D" id="1.10.1760.20">
    <property type="match status" value="1"/>
</dbReference>
<reference evidence="2 3" key="1">
    <citation type="submission" date="2020-02" db="EMBL/GenBank/DDBJ databases">
        <title>Genome assembly of a novel Clostridium senegalense strain.</title>
        <authorList>
            <person name="Gupta T.B."/>
            <person name="Jauregui R."/>
            <person name="Maclean P."/>
            <person name="Nawarathana A."/>
            <person name="Brightwell G."/>
        </authorList>
    </citation>
    <scope>NUCLEOTIDE SEQUENCE [LARGE SCALE GENOMIC DNA]</scope>
    <source>
        <strain evidence="2 3">AGRFS4</strain>
    </source>
</reference>
<organism evidence="2 3">
    <name type="scientific">Clostridium senegalense</name>
    <dbReference type="NCBI Taxonomy" id="1465809"/>
    <lineage>
        <taxon>Bacteria</taxon>
        <taxon>Bacillati</taxon>
        <taxon>Bacillota</taxon>
        <taxon>Clostridia</taxon>
        <taxon>Eubacteriales</taxon>
        <taxon>Clostridiaceae</taxon>
        <taxon>Clostridium</taxon>
    </lineage>
</organism>
<proteinExistence type="predicted"/>
<keyword evidence="1" id="KW-0812">Transmembrane</keyword>
<keyword evidence="3" id="KW-1185">Reference proteome</keyword>
<evidence type="ECO:0000256" key="1">
    <source>
        <dbReference type="SAM" id="Phobius"/>
    </source>
</evidence>
<evidence type="ECO:0000313" key="2">
    <source>
        <dbReference type="EMBL" id="NEU05155.1"/>
    </source>
</evidence>
<sequence length="162" mass="17257">MNNKTRKLVTMALFIALSFIGANIKFPGTTIAFDSMPAFLASMILGPIYGAVIGFIGHLITAATSGFPLTIIVHLIVAINMAITMIGVGYTYKWFSKGNLKFRDIVVILVGVVLNAPISTVMLIPVAGKGILAMIPPLAVAALGNILLALILEKVLPKKYFI</sequence>
<comment type="caution">
    <text evidence="2">The sequence shown here is derived from an EMBL/GenBank/DDBJ whole genome shotgun (WGS) entry which is preliminary data.</text>
</comment>
<dbReference type="Proteomes" id="UP000481872">
    <property type="component" value="Unassembled WGS sequence"/>
</dbReference>
<dbReference type="InterPro" id="IPR024529">
    <property type="entry name" value="ECF_trnsprt_substrate-spec"/>
</dbReference>
<accession>A0A6M0H360</accession>
<dbReference type="RefSeq" id="WP_199870038.1">
    <property type="nucleotide sequence ID" value="NZ_JAAGPU010000016.1"/>
</dbReference>
<dbReference type="EMBL" id="JAAGPU010000016">
    <property type="protein sequence ID" value="NEU05155.1"/>
    <property type="molecule type" value="Genomic_DNA"/>
</dbReference>